<reference evidence="2 3" key="1">
    <citation type="submission" date="2019-03" db="EMBL/GenBank/DDBJ databases">
        <title>Genomic Encyclopedia of Type Strains, Phase IV (KMG-IV): sequencing the most valuable type-strain genomes for metagenomic binning, comparative biology and taxonomic classification.</title>
        <authorList>
            <person name="Goeker M."/>
        </authorList>
    </citation>
    <scope>NUCLEOTIDE SEQUENCE [LARGE SCALE GENOMIC DNA]</scope>
    <source>
        <strain evidence="2 3">DSM 18063</strain>
    </source>
</reference>
<feature type="chain" id="PRO_5020343047" description="Lipoprotein" evidence="1">
    <location>
        <begin position="25"/>
        <end position="97"/>
    </location>
</feature>
<gene>
    <name evidence="2" type="ORF">EV662_107171</name>
</gene>
<evidence type="ECO:0000313" key="3">
    <source>
        <dbReference type="Proteomes" id="UP000294835"/>
    </source>
</evidence>
<sequence>MLRAAPILLVLALAACDSPGPGFAALPGTRVTVDGSTFAVRRNGNTAQAIRLNMERRAGVMARGFVAIEQATGCQVRPGTLSGDPAVIYAELTCAAR</sequence>
<dbReference type="EMBL" id="SLXP01000007">
    <property type="protein sequence ID" value="TCP40560.1"/>
    <property type="molecule type" value="Genomic_DNA"/>
</dbReference>
<organism evidence="2 3">
    <name type="scientific">Rhodovulum marinum</name>
    <dbReference type="NCBI Taxonomy" id="320662"/>
    <lineage>
        <taxon>Bacteria</taxon>
        <taxon>Pseudomonadati</taxon>
        <taxon>Pseudomonadota</taxon>
        <taxon>Alphaproteobacteria</taxon>
        <taxon>Rhodobacterales</taxon>
        <taxon>Paracoccaceae</taxon>
        <taxon>Rhodovulum</taxon>
    </lineage>
</organism>
<evidence type="ECO:0000313" key="2">
    <source>
        <dbReference type="EMBL" id="TCP40560.1"/>
    </source>
</evidence>
<evidence type="ECO:0000256" key="1">
    <source>
        <dbReference type="SAM" id="SignalP"/>
    </source>
</evidence>
<keyword evidence="3" id="KW-1185">Reference proteome</keyword>
<dbReference type="Proteomes" id="UP000294835">
    <property type="component" value="Unassembled WGS sequence"/>
</dbReference>
<dbReference type="RefSeq" id="WP_132462669.1">
    <property type="nucleotide sequence ID" value="NZ_SLXP01000007.1"/>
</dbReference>
<feature type="signal peptide" evidence="1">
    <location>
        <begin position="1"/>
        <end position="24"/>
    </location>
</feature>
<evidence type="ECO:0008006" key="4">
    <source>
        <dbReference type="Google" id="ProtNLM"/>
    </source>
</evidence>
<proteinExistence type="predicted"/>
<comment type="caution">
    <text evidence="2">The sequence shown here is derived from an EMBL/GenBank/DDBJ whole genome shotgun (WGS) entry which is preliminary data.</text>
</comment>
<keyword evidence="1" id="KW-0732">Signal</keyword>
<dbReference type="PROSITE" id="PS51257">
    <property type="entry name" value="PROKAR_LIPOPROTEIN"/>
    <property type="match status" value="1"/>
</dbReference>
<accession>A0A4R2PWW0</accession>
<name>A0A4R2PWW0_9RHOB</name>
<dbReference type="AlphaFoldDB" id="A0A4R2PWW0"/>
<dbReference type="OrthoDB" id="7864349at2"/>
<protein>
    <recommendedName>
        <fullName evidence="4">Lipoprotein</fullName>
    </recommendedName>
</protein>